<evidence type="ECO:0000313" key="2">
    <source>
        <dbReference type="EMBL" id="KKK47549.1"/>
    </source>
</evidence>
<feature type="region of interest" description="Disordered" evidence="1">
    <location>
        <begin position="34"/>
        <end position="56"/>
    </location>
</feature>
<dbReference type="EMBL" id="LAZR01069525">
    <property type="protein sequence ID" value="KKK47549.1"/>
    <property type="molecule type" value="Genomic_DNA"/>
</dbReference>
<dbReference type="AlphaFoldDB" id="A0A0F8XZZ2"/>
<protein>
    <submittedName>
        <fullName evidence="2">Uncharacterized protein</fullName>
    </submittedName>
</protein>
<reference evidence="2" key="1">
    <citation type="journal article" date="2015" name="Nature">
        <title>Complex archaea that bridge the gap between prokaryotes and eukaryotes.</title>
        <authorList>
            <person name="Spang A."/>
            <person name="Saw J.H."/>
            <person name="Jorgensen S.L."/>
            <person name="Zaremba-Niedzwiedzka K."/>
            <person name="Martijn J."/>
            <person name="Lind A.E."/>
            <person name="van Eijk R."/>
            <person name="Schleper C."/>
            <person name="Guy L."/>
            <person name="Ettema T.J."/>
        </authorList>
    </citation>
    <scope>NUCLEOTIDE SEQUENCE</scope>
</reference>
<evidence type="ECO:0000256" key="1">
    <source>
        <dbReference type="SAM" id="MobiDB-lite"/>
    </source>
</evidence>
<accession>A0A0F8XZZ2</accession>
<comment type="caution">
    <text evidence="2">The sequence shown here is derived from an EMBL/GenBank/DDBJ whole genome shotgun (WGS) entry which is preliminary data.</text>
</comment>
<sequence length="56" mass="6218">TAEDVIQRALGIAQGSVDSVKEITRRERPQALEIDFERVSDGNDSDSSDKALERRS</sequence>
<gene>
    <name evidence="2" type="ORF">LCGC14_3154090</name>
</gene>
<name>A0A0F8XZZ2_9ZZZZ</name>
<feature type="non-terminal residue" evidence="2">
    <location>
        <position position="1"/>
    </location>
</feature>
<proteinExistence type="predicted"/>
<organism evidence="2">
    <name type="scientific">marine sediment metagenome</name>
    <dbReference type="NCBI Taxonomy" id="412755"/>
    <lineage>
        <taxon>unclassified sequences</taxon>
        <taxon>metagenomes</taxon>
        <taxon>ecological metagenomes</taxon>
    </lineage>
</organism>